<dbReference type="Proteomes" id="UP000739411">
    <property type="component" value="Unassembled WGS sequence"/>
</dbReference>
<dbReference type="EMBL" id="JADJMS010000051">
    <property type="protein sequence ID" value="MBK7417276.1"/>
    <property type="molecule type" value="Genomic_DNA"/>
</dbReference>
<dbReference type="AlphaFoldDB" id="A0A935MZW6"/>
<gene>
    <name evidence="1" type="ORF">IPJ38_21475</name>
</gene>
<sequence>MPCLKRRVDAAQPSIISALDAMVGAKPVAMSVANPVAALQQNLMAQCPVVSRCGQERRFLPACFYKPCLIACYHGVMN</sequence>
<accession>A0A935MZW6</accession>
<comment type="caution">
    <text evidence="1">The sequence shown here is derived from an EMBL/GenBank/DDBJ whole genome shotgun (WGS) entry which is preliminary data.</text>
</comment>
<evidence type="ECO:0000313" key="1">
    <source>
        <dbReference type="EMBL" id="MBK7417276.1"/>
    </source>
</evidence>
<proteinExistence type="predicted"/>
<reference evidence="1 2" key="1">
    <citation type="submission" date="2020-10" db="EMBL/GenBank/DDBJ databases">
        <title>Connecting structure to function with the recovery of over 1000 high-quality activated sludge metagenome-assembled genomes encoding full-length rRNA genes using long-read sequencing.</title>
        <authorList>
            <person name="Singleton C.M."/>
            <person name="Petriglieri F."/>
            <person name="Kristensen J.M."/>
            <person name="Kirkegaard R.H."/>
            <person name="Michaelsen T.Y."/>
            <person name="Andersen M.H."/>
            <person name="Karst S.M."/>
            <person name="Dueholm M.S."/>
            <person name="Nielsen P.H."/>
            <person name="Albertsen M."/>
        </authorList>
    </citation>
    <scope>NUCLEOTIDE SEQUENCE [LARGE SCALE GENOMIC DNA]</scope>
    <source>
        <strain evidence="1">EsbW_18-Q3-R4-48_BATAC.463</strain>
    </source>
</reference>
<protein>
    <submittedName>
        <fullName evidence="1">Uncharacterized protein</fullName>
    </submittedName>
</protein>
<organism evidence="1 2">
    <name type="scientific">Candidatus Dechloromonas phosphorivorans</name>
    <dbReference type="NCBI Taxonomy" id="2899244"/>
    <lineage>
        <taxon>Bacteria</taxon>
        <taxon>Pseudomonadati</taxon>
        <taxon>Pseudomonadota</taxon>
        <taxon>Betaproteobacteria</taxon>
        <taxon>Rhodocyclales</taxon>
        <taxon>Azonexaceae</taxon>
        <taxon>Dechloromonas</taxon>
    </lineage>
</organism>
<evidence type="ECO:0000313" key="2">
    <source>
        <dbReference type="Proteomes" id="UP000739411"/>
    </source>
</evidence>
<name>A0A935MZW6_9RHOO</name>